<reference evidence="1" key="1">
    <citation type="journal article" date="2022" name="Syst. Appl. Microbiol.">
        <title>Natronocalculus amylovorans gen. nov., sp. nov., and Natranaeroarchaeum aerophilus sp. nov., dominant culturable amylolytic natronoarchaea from hypersaline soda lakes in southwestern Siberia.</title>
        <authorList>
            <person name="Sorokin D.Y."/>
            <person name="Elcheninov A.G."/>
            <person name="Khizhniak T.V."/>
            <person name="Koenen M."/>
            <person name="Bale N.J."/>
            <person name="Damste J.S.S."/>
            <person name="Kublanov I.V."/>
        </authorList>
    </citation>
    <scope>NUCLEOTIDE SEQUENCE</scope>
    <source>
        <strain evidence="1">AArc-St2</strain>
    </source>
</reference>
<keyword evidence="2" id="KW-1185">Reference proteome</keyword>
<comment type="caution">
    <text evidence="1">The sequence shown here is derived from an EMBL/GenBank/DDBJ whole genome shotgun (WGS) entry which is preliminary data.</text>
</comment>
<dbReference type="EMBL" id="JAKRVX010000008">
    <property type="protein sequence ID" value="MCL9818154.1"/>
    <property type="molecule type" value="Genomic_DNA"/>
</dbReference>
<dbReference type="AlphaFoldDB" id="A0AAE3FZF7"/>
<evidence type="ECO:0000313" key="1">
    <source>
        <dbReference type="EMBL" id="MCL9818154.1"/>
    </source>
</evidence>
<dbReference type="Proteomes" id="UP001203207">
    <property type="component" value="Unassembled WGS sequence"/>
</dbReference>
<proteinExistence type="predicted"/>
<sequence length="293" mass="32893">MSEAQVIPIDHIATYLSCPRRYEYEHELSIQPDSAQQRDELAVSLAREAIIRGLTAGDDTEEMIAAARSHLRTTDSRTTKRSRKQQYLQEMRVRAIESYLQQFGTAHGDSIIDTDLTLRYGLSGVTLSCPIDALVRIGDKPVAIRYRWSLDSVAFANSYTTIDRHTSGRSYIPWAAGSVITATATIEALIHNDRFAFSETPGFAFVGLTEETTAGGDSNSSVPVVSAAVRRLDEHYQSEHRKALSVLDNTLTWITNRAFNPQDRIDQILDSECESCPYAEFCSEWINNEVMFR</sequence>
<reference evidence="1" key="2">
    <citation type="submission" date="2022-02" db="EMBL/GenBank/DDBJ databases">
        <authorList>
            <person name="Elcheninov A.G."/>
            <person name="Sorokin D.Y."/>
            <person name="Kublanov I.V."/>
        </authorList>
    </citation>
    <scope>NUCLEOTIDE SEQUENCE</scope>
    <source>
        <strain evidence="1">AArc-St2</strain>
    </source>
</reference>
<name>A0AAE3FZF7_9EURY</name>
<gene>
    <name evidence="1" type="ORF">AArcSt2_14520</name>
</gene>
<accession>A0AAE3FZF7</accession>
<organism evidence="1 2">
    <name type="scientific">Natronocalculus amylovorans</name>
    <dbReference type="NCBI Taxonomy" id="2917812"/>
    <lineage>
        <taxon>Archaea</taxon>
        <taxon>Methanobacteriati</taxon>
        <taxon>Methanobacteriota</taxon>
        <taxon>Stenosarchaea group</taxon>
        <taxon>Halobacteria</taxon>
        <taxon>Halobacteriales</taxon>
        <taxon>Haloferacaceae</taxon>
        <taxon>Natronocalculus</taxon>
    </lineage>
</organism>
<protein>
    <submittedName>
        <fullName evidence="1">PD-(D/E)XK nuclease family protein</fullName>
    </submittedName>
</protein>
<dbReference type="RefSeq" id="WP_250585642.1">
    <property type="nucleotide sequence ID" value="NZ_JAKRVX010000008.1"/>
</dbReference>
<evidence type="ECO:0000313" key="2">
    <source>
        <dbReference type="Proteomes" id="UP001203207"/>
    </source>
</evidence>